<gene>
    <name evidence="1" type="ORF">N0F65_005512</name>
</gene>
<dbReference type="PANTHER" id="PTHR16317:SF1">
    <property type="entry name" value="KICSTOR COMPLEX PROTEIN ITFG2"/>
    <property type="match status" value="1"/>
</dbReference>
<feature type="non-terminal residue" evidence="1">
    <location>
        <position position="1"/>
    </location>
</feature>
<protein>
    <submittedName>
        <fullName evidence="1">Uncharacterized protein</fullName>
    </submittedName>
</protein>
<name>A0AAV2YIL9_9STRA</name>
<dbReference type="PANTHER" id="PTHR16317">
    <property type="entry name" value="INTEGRIN ALPHA REPEAT DOMAIN-CONTAINING"/>
    <property type="match status" value="1"/>
</dbReference>
<dbReference type="GO" id="GO:0032006">
    <property type="term" value="P:regulation of TOR signaling"/>
    <property type="evidence" value="ECO:0007669"/>
    <property type="project" value="TreeGrafter"/>
</dbReference>
<dbReference type="Proteomes" id="UP001146120">
    <property type="component" value="Unassembled WGS sequence"/>
</dbReference>
<dbReference type="InterPro" id="IPR015943">
    <property type="entry name" value="WD40/YVTN_repeat-like_dom_sf"/>
</dbReference>
<dbReference type="AlphaFoldDB" id="A0AAV2YIL9"/>
<evidence type="ECO:0000313" key="2">
    <source>
        <dbReference type="Proteomes" id="UP001146120"/>
    </source>
</evidence>
<dbReference type="EMBL" id="DAKRPA010000339">
    <property type="protein sequence ID" value="DAZ93162.1"/>
    <property type="molecule type" value="Genomic_DNA"/>
</dbReference>
<keyword evidence="2" id="KW-1185">Reference proteome</keyword>
<dbReference type="SUPFAM" id="SSF50978">
    <property type="entry name" value="WD40 repeat-like"/>
    <property type="match status" value="1"/>
</dbReference>
<comment type="caution">
    <text evidence="1">The sequence shown here is derived from an EMBL/GenBank/DDBJ whole genome shotgun (WGS) entry which is preliminary data.</text>
</comment>
<proteinExistence type="predicted"/>
<dbReference type="Gene3D" id="2.130.10.10">
    <property type="entry name" value="YVTN repeat-like/Quinoprotein amine dehydrogenase"/>
    <property type="match status" value="1"/>
</dbReference>
<reference evidence="1" key="1">
    <citation type="submission" date="2022-11" db="EMBL/GenBank/DDBJ databases">
        <authorList>
            <person name="Morgan W.R."/>
            <person name="Tartar A."/>
        </authorList>
    </citation>
    <scope>NUCLEOTIDE SEQUENCE</scope>
    <source>
        <strain evidence="1">ARSEF 373</strain>
    </source>
</reference>
<dbReference type="InterPro" id="IPR031793">
    <property type="entry name" value="KICSTOR_ITFG2"/>
</dbReference>
<organism evidence="1 2">
    <name type="scientific">Lagenidium giganteum</name>
    <dbReference type="NCBI Taxonomy" id="4803"/>
    <lineage>
        <taxon>Eukaryota</taxon>
        <taxon>Sar</taxon>
        <taxon>Stramenopiles</taxon>
        <taxon>Oomycota</taxon>
        <taxon>Peronosporomycetes</taxon>
        <taxon>Pythiales</taxon>
        <taxon>Pythiaceae</taxon>
    </lineage>
</organism>
<accession>A0AAV2YIL9</accession>
<evidence type="ECO:0000313" key="1">
    <source>
        <dbReference type="EMBL" id="DAZ93162.1"/>
    </source>
</evidence>
<sequence length="404" mass="43401">PTYSAQLDAKLLANAHAVGDVDGDDCTEFLFGSTAGEVIIFKVSSDTLVRWKRCVVDGAVSAICLDQLSSDSDTRIFVFTREGSCVVFHFSESGDEFRPAAEFRVPLNTCAAAVLQGNLVLGADDGTVSVWNPAPNALGGFRLGSKHELFGEIKEFAVTPSLGDTNGLLRIQCTHAVFTLTFESDADNADRPAAPLIKRVEYPSDIKNVALQAYTAIGQPIAHANTSGNVCVTSSTEDSKWSTQISDALVSLEAITIGGIAQVDAVLVCTWSGHVHAYLDPHNCVRFRTFLPLATTFIAEVNFTDEVEPEQVLVAISTSGVLLIYRDLRSVLGHAMNTSTDVNHASVVNTKINTEKKRKAILDRLKSLPAATDIAALSRKKTSLQEMQHLLAHWPGDASSPPST</sequence>
<reference evidence="1" key="2">
    <citation type="journal article" date="2023" name="Microbiol Resour">
        <title>Decontamination and Annotation of the Draft Genome Sequence of the Oomycete Lagenidium giganteum ARSEF 373.</title>
        <authorList>
            <person name="Morgan W.R."/>
            <person name="Tartar A."/>
        </authorList>
    </citation>
    <scope>NUCLEOTIDE SEQUENCE</scope>
    <source>
        <strain evidence="1">ARSEF 373</strain>
    </source>
</reference>
<dbReference type="InterPro" id="IPR036322">
    <property type="entry name" value="WD40_repeat_dom_sf"/>
</dbReference>